<evidence type="ECO:0000259" key="1">
    <source>
        <dbReference type="Pfam" id="PF14238"/>
    </source>
</evidence>
<protein>
    <submittedName>
        <fullName evidence="2">DUF4340 domain-containing protein</fullName>
    </submittedName>
</protein>
<sequence>MNVRVVLLSVLVAAAGAVAWYVTDTSVYTQTMEPEPLVDNFVTGLDQLDTIEVETAEGLVFRANRQDQEWLATHLDEEQSFPVNQSRLSTMVSRILNAKVIEHKTSKAENYHLLGVANLGQDDADSTLLTLSSKDKEWQVLVGNMAKSQRGTFVRLPGKQASLLIDNRVRLPHAGSDWLARQVLPFTAEELQGIRFTKGNNTSLLLMRSEQTAEWEVVQVDNRPIEVAPERLAYPGVIEQAVKDLTEFRYLDVRAYFPAQWQQQDPVGQVTFTLANERTVTAHLATTAELNQYRVWFDYPDAGHWLSGWVFEVSGYQGRAFTLALDDLTDNT</sequence>
<gene>
    <name evidence="2" type="ORF">IT774_04705</name>
</gene>
<proteinExistence type="predicted"/>
<dbReference type="InterPro" id="IPR025641">
    <property type="entry name" value="DUF4340"/>
</dbReference>
<keyword evidence="3" id="KW-1185">Reference proteome</keyword>
<evidence type="ECO:0000313" key="3">
    <source>
        <dbReference type="Proteomes" id="UP000595095"/>
    </source>
</evidence>
<dbReference type="AlphaFoldDB" id="A0A7S9DZ39"/>
<accession>A0A7S9DZ39</accession>
<name>A0A7S9DZ39_9ALTE</name>
<dbReference type="Pfam" id="PF14238">
    <property type="entry name" value="DUF4340"/>
    <property type="match status" value="1"/>
</dbReference>
<dbReference type="KEGG" id="smaa:IT774_04705"/>
<organism evidence="2 3">
    <name type="scientific">Salinimonas marina</name>
    <dbReference type="NCBI Taxonomy" id="2785918"/>
    <lineage>
        <taxon>Bacteria</taxon>
        <taxon>Pseudomonadati</taxon>
        <taxon>Pseudomonadota</taxon>
        <taxon>Gammaproteobacteria</taxon>
        <taxon>Alteromonadales</taxon>
        <taxon>Alteromonadaceae</taxon>
        <taxon>Alteromonas/Salinimonas group</taxon>
        <taxon>Salinimonas</taxon>
    </lineage>
</organism>
<reference evidence="2 3" key="1">
    <citation type="submission" date="2020-11" db="EMBL/GenBank/DDBJ databases">
        <title>Complete genome sequence for Salinimonas sp. strain G2-b.</title>
        <authorList>
            <person name="Park S.-J."/>
        </authorList>
    </citation>
    <scope>NUCLEOTIDE SEQUENCE [LARGE SCALE GENOMIC DNA]</scope>
    <source>
        <strain evidence="2 3">G2-b</strain>
    </source>
</reference>
<dbReference type="EMBL" id="CP064795">
    <property type="protein sequence ID" value="QPG06482.1"/>
    <property type="molecule type" value="Genomic_DNA"/>
</dbReference>
<feature type="domain" description="DUF4340" evidence="1">
    <location>
        <begin position="74"/>
        <end position="258"/>
    </location>
</feature>
<evidence type="ECO:0000313" key="2">
    <source>
        <dbReference type="EMBL" id="QPG06482.1"/>
    </source>
</evidence>
<dbReference type="Proteomes" id="UP000595095">
    <property type="component" value="Chromosome"/>
</dbReference>
<dbReference type="RefSeq" id="WP_195811558.1">
    <property type="nucleotide sequence ID" value="NZ_CP064795.1"/>
</dbReference>